<comment type="caution">
    <text evidence="2">The sequence shown here is derived from an EMBL/GenBank/DDBJ whole genome shotgun (WGS) entry which is preliminary data.</text>
</comment>
<feature type="region of interest" description="Disordered" evidence="1">
    <location>
        <begin position="105"/>
        <end position="202"/>
    </location>
</feature>
<name>A0ABN9S6D6_9DINO</name>
<evidence type="ECO:0000313" key="2">
    <source>
        <dbReference type="EMBL" id="CAK0826852.1"/>
    </source>
</evidence>
<evidence type="ECO:0000313" key="3">
    <source>
        <dbReference type="Proteomes" id="UP001189429"/>
    </source>
</evidence>
<gene>
    <name evidence="2" type="ORF">PCOR1329_LOCUS26539</name>
</gene>
<dbReference type="EMBL" id="CAUYUJ010009453">
    <property type="protein sequence ID" value="CAK0826852.1"/>
    <property type="molecule type" value="Genomic_DNA"/>
</dbReference>
<dbReference type="Proteomes" id="UP001189429">
    <property type="component" value="Unassembled WGS sequence"/>
</dbReference>
<feature type="non-terminal residue" evidence="2">
    <location>
        <position position="1"/>
    </location>
</feature>
<reference evidence="2" key="1">
    <citation type="submission" date="2023-10" db="EMBL/GenBank/DDBJ databases">
        <authorList>
            <person name="Chen Y."/>
            <person name="Shah S."/>
            <person name="Dougan E. K."/>
            <person name="Thang M."/>
            <person name="Chan C."/>
        </authorList>
    </citation>
    <scope>NUCLEOTIDE SEQUENCE [LARGE SCALE GENOMIC DNA]</scope>
</reference>
<protein>
    <submittedName>
        <fullName evidence="2">Uncharacterized protein</fullName>
    </submittedName>
</protein>
<accession>A0ABN9S6D6</accession>
<feature type="non-terminal residue" evidence="2">
    <location>
        <position position="202"/>
    </location>
</feature>
<organism evidence="2 3">
    <name type="scientific">Prorocentrum cordatum</name>
    <dbReference type="NCBI Taxonomy" id="2364126"/>
    <lineage>
        <taxon>Eukaryota</taxon>
        <taxon>Sar</taxon>
        <taxon>Alveolata</taxon>
        <taxon>Dinophyceae</taxon>
        <taxon>Prorocentrales</taxon>
        <taxon>Prorocentraceae</taxon>
        <taxon>Prorocentrum</taxon>
    </lineage>
</organism>
<feature type="compositionally biased region" description="Low complexity" evidence="1">
    <location>
        <begin position="137"/>
        <end position="160"/>
    </location>
</feature>
<evidence type="ECO:0000256" key="1">
    <source>
        <dbReference type="SAM" id="MobiDB-lite"/>
    </source>
</evidence>
<keyword evidence="3" id="KW-1185">Reference proteome</keyword>
<feature type="compositionally biased region" description="Low complexity" evidence="1">
    <location>
        <begin position="167"/>
        <end position="177"/>
    </location>
</feature>
<proteinExistence type="predicted"/>
<sequence>SMRMARCCYAHWRLNLAFPCAGTRSMPEITVDIRALVPRQKPVGASALGGAGKSPRTRAGIPPARQALENLRSRALSYSQKLVARMRVRLRAPWPPTSRLFLSSGAGRRKRLRMTEEARVQGHPWRRSLTCSRVEGPRAARGQAPASARRARQWSAAHRALPSGVLQRPGPQRGRPAQRSKDRGDVRPGYGGLGNPPRGRQK</sequence>